<dbReference type="KEGG" id="pxi:J5O05_09765"/>
<dbReference type="Pfam" id="PF04986">
    <property type="entry name" value="Y2_Tnp"/>
    <property type="match status" value="1"/>
</dbReference>
<dbReference type="NCBIfam" id="NF033538">
    <property type="entry name" value="transpos_IS91"/>
    <property type="match status" value="1"/>
</dbReference>
<dbReference type="EMBL" id="CP072133">
    <property type="protein sequence ID" value="QTH72882.1"/>
    <property type="molecule type" value="Genomic_DNA"/>
</dbReference>
<evidence type="ECO:0000313" key="5">
    <source>
        <dbReference type="Proteomes" id="UP000664904"/>
    </source>
</evidence>
<dbReference type="PANTHER" id="PTHR37023">
    <property type="entry name" value="TRANSPOSASE"/>
    <property type="match status" value="1"/>
</dbReference>
<reference evidence="3" key="1">
    <citation type="submission" date="2021-03" db="EMBL/GenBank/DDBJ databases">
        <title>Complete Genome of Pseudoalteromonas xiamenensis STKMTI.2, a new potential marine bacterium producing anti-Vibrio compounds.</title>
        <authorList>
            <person name="Handayani D.P."/>
            <person name="Isnansetyo A."/>
            <person name="Istiqomah I."/>
            <person name="Jumina J."/>
        </authorList>
    </citation>
    <scope>NUCLEOTIDE SEQUENCE</scope>
    <source>
        <strain evidence="3">STKMTI.2</strain>
    </source>
</reference>
<sequence>MLHEGLASYRQHHTISYQQIRACQHIQSCRTGKLGYQEWQCDDCAEVERIGCSCRDRHCPRCQGYATQQWITKQQARLLPCRYFHLVFTLPHELNPLAQHQPSMVYQSLFQAAWATLTQFAAKKGHGQLGMTCVLHTWGQTLSQHIHLHCLIPAGSIRQGRWCTIDNNYLYPVKALSRVFRGKMLAALYARNKDVVHVSTPTEWCVYSKACLTYSPYLVSYLARYTRKGMMSEHRLVAVDEQGVSFSYRDYKDEDKQKVMQLSRDEFIRRYLLHVLPKGLMRIRHYGFLANASYKRVQRIVRSIEQEAQSSPQRELQPPTLPCWTCKVCGHGRLSLKSVITAKRHNPDDVTADIRLS</sequence>
<dbReference type="AlphaFoldDB" id="A0A975DJF4"/>
<dbReference type="GO" id="GO:0004803">
    <property type="term" value="F:transposase activity"/>
    <property type="evidence" value="ECO:0007669"/>
    <property type="project" value="InterPro"/>
</dbReference>
<evidence type="ECO:0000313" key="3">
    <source>
        <dbReference type="EMBL" id="QTH72840.1"/>
    </source>
</evidence>
<dbReference type="GO" id="GO:0006313">
    <property type="term" value="P:DNA transposition"/>
    <property type="evidence" value="ECO:0007669"/>
    <property type="project" value="InterPro"/>
</dbReference>
<organism evidence="3 5">
    <name type="scientific">Pseudoalteromonas xiamenensis</name>
    <dbReference type="NCBI Taxonomy" id="882626"/>
    <lineage>
        <taxon>Bacteria</taxon>
        <taxon>Pseudomonadati</taxon>
        <taxon>Pseudomonadota</taxon>
        <taxon>Gammaproteobacteria</taxon>
        <taxon>Alteromonadales</taxon>
        <taxon>Pseudoalteromonadaceae</taxon>
        <taxon>Pseudoalteromonas</taxon>
    </lineage>
</organism>
<proteinExistence type="predicted"/>
<dbReference type="InterPro" id="IPR026889">
    <property type="entry name" value="Zn_Tnp"/>
</dbReference>
<keyword evidence="5" id="KW-1185">Reference proteome</keyword>
<name>A0A975DJF4_9GAMM</name>
<dbReference type="KEGG" id="pxi:J5O05_03965"/>
<evidence type="ECO:0000259" key="1">
    <source>
        <dbReference type="Pfam" id="PF04986"/>
    </source>
</evidence>
<evidence type="ECO:0000259" key="2">
    <source>
        <dbReference type="Pfam" id="PF14319"/>
    </source>
</evidence>
<dbReference type="EMBL" id="CP072133">
    <property type="protein sequence ID" value="QTH72840.1"/>
    <property type="molecule type" value="Genomic_DNA"/>
</dbReference>
<dbReference type="GO" id="GO:0003677">
    <property type="term" value="F:DNA binding"/>
    <property type="evidence" value="ECO:0007669"/>
    <property type="project" value="InterPro"/>
</dbReference>
<dbReference type="Pfam" id="PF14319">
    <property type="entry name" value="Zn_Tnp_IS91"/>
    <property type="match status" value="1"/>
</dbReference>
<dbReference type="Proteomes" id="UP000664904">
    <property type="component" value="Chromosome"/>
</dbReference>
<protein>
    <submittedName>
        <fullName evidence="3">IS91 family transposase</fullName>
    </submittedName>
</protein>
<feature type="domain" description="Transposase IS801/IS1294" evidence="1">
    <location>
        <begin position="130"/>
        <end position="292"/>
    </location>
</feature>
<gene>
    <name evidence="3" type="ORF">J5O05_03965</name>
    <name evidence="4" type="ORF">J5O05_09765</name>
</gene>
<feature type="domain" description="Transposase zinc-binding" evidence="2">
    <location>
        <begin position="3"/>
        <end position="90"/>
    </location>
</feature>
<accession>A0A975DJF4</accession>
<dbReference type="InterPro" id="IPR007069">
    <property type="entry name" value="Transposase_32"/>
</dbReference>
<evidence type="ECO:0000313" key="4">
    <source>
        <dbReference type="EMBL" id="QTH72882.1"/>
    </source>
</evidence>
<dbReference type="InterPro" id="IPR054832">
    <property type="entry name" value="transpos_IS91"/>
</dbReference>
<dbReference type="PANTHER" id="PTHR37023:SF1">
    <property type="entry name" value="ISSOD25 TRANSPOSASE TNPA_ISSOD25"/>
    <property type="match status" value="1"/>
</dbReference>